<gene>
    <name evidence="7" type="ORF">CW740_05665</name>
</gene>
<evidence type="ECO:0000313" key="8">
    <source>
        <dbReference type="Proteomes" id="UP000232693"/>
    </source>
</evidence>
<evidence type="ECO:0000256" key="6">
    <source>
        <dbReference type="SAM" id="MobiDB-lite"/>
    </source>
</evidence>
<dbReference type="PANTHER" id="PTHR38099">
    <property type="entry name" value="LARGE RIBOSOMAL RNA SUBUNIT ACCUMULATION PROTEIN YCED"/>
    <property type="match status" value="1"/>
</dbReference>
<dbReference type="EMBL" id="CP025120">
    <property type="protein sequence ID" value="AUD78766.1"/>
    <property type="molecule type" value="Genomic_DNA"/>
</dbReference>
<organism evidence="7 8">
    <name type="scientific">Kangiella profundi</name>
    <dbReference type="NCBI Taxonomy" id="1561924"/>
    <lineage>
        <taxon>Bacteria</taxon>
        <taxon>Pseudomonadati</taxon>
        <taxon>Pseudomonadota</taxon>
        <taxon>Gammaproteobacteria</taxon>
        <taxon>Kangiellales</taxon>
        <taxon>Kangiellaceae</taxon>
        <taxon>Kangiella</taxon>
    </lineage>
</organism>
<dbReference type="RefSeq" id="WP_106646620.1">
    <property type="nucleotide sequence ID" value="NZ_BMGO01000001.1"/>
</dbReference>
<dbReference type="KEGG" id="kpd:CW740_05665"/>
<dbReference type="AlphaFoldDB" id="A0A2K9AEF6"/>
<dbReference type="InterPro" id="IPR003772">
    <property type="entry name" value="YceD"/>
</dbReference>
<sequence>MSSRRFPASLSPNKFVDQGKEIDATLEIDYFERFRQLLNSSKGEIHCKINGERVKDTRTTSLHVALTGEVELVCQGCTEPFMFKLDRQATLRPVYSEEQMANVPDDVEAVLVGEDGLDIKSAVEDELILSLPLIPLYGECKELETYQAGELPEEAIEQAEKDNPFNALKDLKFD</sequence>
<dbReference type="InterPro" id="IPR039255">
    <property type="entry name" value="YceD_bac"/>
</dbReference>
<name>A0A2K9AEF6_9GAMM</name>
<evidence type="ECO:0000256" key="2">
    <source>
        <dbReference type="ARBA" id="ARBA00010740"/>
    </source>
</evidence>
<keyword evidence="4" id="KW-0690">Ribosome biogenesis</keyword>
<evidence type="ECO:0000256" key="1">
    <source>
        <dbReference type="ARBA" id="ARBA00002868"/>
    </source>
</evidence>
<dbReference type="Proteomes" id="UP000232693">
    <property type="component" value="Chromosome"/>
</dbReference>
<comment type="function">
    <text evidence="1">Plays a role in synthesis, processing and/or stability of 23S rRNA.</text>
</comment>
<proteinExistence type="inferred from homology"/>
<feature type="compositionally biased region" description="Basic and acidic residues" evidence="6">
    <location>
        <begin position="158"/>
        <end position="174"/>
    </location>
</feature>
<dbReference type="PANTHER" id="PTHR38099:SF1">
    <property type="entry name" value="LARGE RIBOSOMAL RNA SUBUNIT ACCUMULATION PROTEIN YCED"/>
    <property type="match status" value="1"/>
</dbReference>
<evidence type="ECO:0000256" key="5">
    <source>
        <dbReference type="ARBA" id="ARBA00031841"/>
    </source>
</evidence>
<dbReference type="OrthoDB" id="9786771at2"/>
<evidence type="ECO:0000256" key="3">
    <source>
        <dbReference type="ARBA" id="ARBA00015716"/>
    </source>
</evidence>
<feature type="region of interest" description="Disordered" evidence="6">
    <location>
        <begin position="155"/>
        <end position="174"/>
    </location>
</feature>
<accession>A0A2K9AEF6</accession>
<protein>
    <recommendedName>
        <fullName evidence="3">Large ribosomal RNA subunit accumulation protein YceD</fullName>
    </recommendedName>
    <alternativeName>
        <fullName evidence="5">23S rRNA accumulation protein YceD</fullName>
    </alternativeName>
</protein>
<keyword evidence="8" id="KW-1185">Reference proteome</keyword>
<dbReference type="GO" id="GO:0005829">
    <property type="term" value="C:cytosol"/>
    <property type="evidence" value="ECO:0007669"/>
    <property type="project" value="TreeGrafter"/>
</dbReference>
<comment type="similarity">
    <text evidence="2">Belongs to the DUF177 domain family.</text>
</comment>
<evidence type="ECO:0000256" key="4">
    <source>
        <dbReference type="ARBA" id="ARBA00022517"/>
    </source>
</evidence>
<reference evidence="7 8" key="1">
    <citation type="submission" date="2017-12" db="EMBL/GenBank/DDBJ databases">
        <title>Kangiella profundi FT102 completed genome.</title>
        <authorList>
            <person name="Xu J."/>
            <person name="Wang J."/>
            <person name="Lu Y."/>
        </authorList>
    </citation>
    <scope>NUCLEOTIDE SEQUENCE [LARGE SCALE GENOMIC DNA]</scope>
    <source>
        <strain evidence="7 8">FT102</strain>
    </source>
</reference>
<evidence type="ECO:0000313" key="7">
    <source>
        <dbReference type="EMBL" id="AUD78766.1"/>
    </source>
</evidence>
<dbReference type="GO" id="GO:0042254">
    <property type="term" value="P:ribosome biogenesis"/>
    <property type="evidence" value="ECO:0007669"/>
    <property type="project" value="UniProtKB-KW"/>
</dbReference>
<dbReference type="Pfam" id="PF02620">
    <property type="entry name" value="YceD"/>
    <property type="match status" value="1"/>
</dbReference>